<protein>
    <recommendedName>
        <fullName evidence="3">F-box domain-containing protein</fullName>
    </recommendedName>
</protein>
<evidence type="ECO:0000313" key="1">
    <source>
        <dbReference type="EMBL" id="KAK6497225.1"/>
    </source>
</evidence>
<sequence>MPTTPCSQLFIIPEILELILQHVPPLELLGSCRAVNLTWNSVISTSWLLKYYSITGLNPQQRLSAISHLQLTPAARSILSLFWKKLHGLLIEAEPGDPDLSGELYKLYTSFRHPLQKIVVFQPPPGHQQSLEFYKIIPRAPFVLQCHDRDEEGRRRLAFKRLFSQNNGYEEIQAGTYPLQNIAYALCEWTHYPGAQAFLRSSFHEDSYNAHGERIYFRPISIKIKVQIPPTTNQSREHKSISSVMQSSDMRLGHILGEQLPTCERVISIEFSRRGQFTVSAKQAEY</sequence>
<evidence type="ECO:0000313" key="2">
    <source>
        <dbReference type="Proteomes" id="UP001307849"/>
    </source>
</evidence>
<organism evidence="1 2">
    <name type="scientific">Arthrobotrys conoides</name>
    <dbReference type="NCBI Taxonomy" id="74498"/>
    <lineage>
        <taxon>Eukaryota</taxon>
        <taxon>Fungi</taxon>
        <taxon>Dikarya</taxon>
        <taxon>Ascomycota</taxon>
        <taxon>Pezizomycotina</taxon>
        <taxon>Orbiliomycetes</taxon>
        <taxon>Orbiliales</taxon>
        <taxon>Orbiliaceae</taxon>
        <taxon>Arthrobotrys</taxon>
    </lineage>
</organism>
<reference evidence="1 2" key="1">
    <citation type="submission" date="2019-10" db="EMBL/GenBank/DDBJ databases">
        <authorList>
            <person name="Palmer J.M."/>
        </authorList>
    </citation>
    <scope>NUCLEOTIDE SEQUENCE [LARGE SCALE GENOMIC DNA]</scope>
    <source>
        <strain evidence="1 2">TWF506</strain>
    </source>
</reference>
<evidence type="ECO:0008006" key="3">
    <source>
        <dbReference type="Google" id="ProtNLM"/>
    </source>
</evidence>
<accession>A0AAN8RI59</accession>
<gene>
    <name evidence="1" type="ORF">TWF506_004699</name>
</gene>
<dbReference type="Proteomes" id="UP001307849">
    <property type="component" value="Unassembled WGS sequence"/>
</dbReference>
<comment type="caution">
    <text evidence="1">The sequence shown here is derived from an EMBL/GenBank/DDBJ whole genome shotgun (WGS) entry which is preliminary data.</text>
</comment>
<dbReference type="SUPFAM" id="SSF81383">
    <property type="entry name" value="F-box domain"/>
    <property type="match status" value="1"/>
</dbReference>
<keyword evidence="2" id="KW-1185">Reference proteome</keyword>
<proteinExistence type="predicted"/>
<name>A0AAN8RI59_9PEZI</name>
<dbReference type="EMBL" id="JAVHJM010000015">
    <property type="protein sequence ID" value="KAK6497225.1"/>
    <property type="molecule type" value="Genomic_DNA"/>
</dbReference>
<dbReference type="InterPro" id="IPR036047">
    <property type="entry name" value="F-box-like_dom_sf"/>
</dbReference>
<dbReference type="Gene3D" id="1.20.1280.50">
    <property type="match status" value="1"/>
</dbReference>
<dbReference type="AlphaFoldDB" id="A0AAN8RI59"/>